<evidence type="ECO:0000313" key="1">
    <source>
        <dbReference type="EMBL" id="KAJ6826646.1"/>
    </source>
</evidence>
<dbReference type="EMBL" id="JANAVB010020797">
    <property type="protein sequence ID" value="KAJ6826646.1"/>
    <property type="molecule type" value="Genomic_DNA"/>
</dbReference>
<organism evidence="1 2">
    <name type="scientific">Iris pallida</name>
    <name type="common">Sweet iris</name>
    <dbReference type="NCBI Taxonomy" id="29817"/>
    <lineage>
        <taxon>Eukaryota</taxon>
        <taxon>Viridiplantae</taxon>
        <taxon>Streptophyta</taxon>
        <taxon>Embryophyta</taxon>
        <taxon>Tracheophyta</taxon>
        <taxon>Spermatophyta</taxon>
        <taxon>Magnoliopsida</taxon>
        <taxon>Liliopsida</taxon>
        <taxon>Asparagales</taxon>
        <taxon>Iridaceae</taxon>
        <taxon>Iridoideae</taxon>
        <taxon>Irideae</taxon>
        <taxon>Iris</taxon>
    </lineage>
</organism>
<reference evidence="1" key="1">
    <citation type="journal article" date="2023" name="GigaByte">
        <title>Genome assembly of the bearded iris, Iris pallida Lam.</title>
        <authorList>
            <person name="Bruccoleri R.E."/>
            <person name="Oakeley E.J."/>
            <person name="Faust A.M.E."/>
            <person name="Altorfer M."/>
            <person name="Dessus-Babus S."/>
            <person name="Burckhardt D."/>
            <person name="Oertli M."/>
            <person name="Naumann U."/>
            <person name="Petersen F."/>
            <person name="Wong J."/>
        </authorList>
    </citation>
    <scope>NUCLEOTIDE SEQUENCE</scope>
    <source>
        <strain evidence="1">GSM-AAB239-AS_SAM_17_03QT</strain>
    </source>
</reference>
<keyword evidence="2" id="KW-1185">Reference proteome</keyword>
<sequence>MQPPRLLLLCQTLPREALLNLFLSPLLLPPLFSSGAPVMAVISKRDVTVATVLDGEASFRDHLLEWRRTEVSDPILNSARTVVKSLLLFSSDLHLPPWHSRLRLRPWRFIFPTTICSSEGSSTMTDGRVLH</sequence>
<evidence type="ECO:0000313" key="2">
    <source>
        <dbReference type="Proteomes" id="UP001140949"/>
    </source>
</evidence>
<reference evidence="1" key="2">
    <citation type="submission" date="2023-04" db="EMBL/GenBank/DDBJ databases">
        <authorList>
            <person name="Bruccoleri R.E."/>
            <person name="Oakeley E.J."/>
            <person name="Faust A.-M."/>
            <person name="Dessus-Babus S."/>
            <person name="Altorfer M."/>
            <person name="Burckhardt D."/>
            <person name="Oertli M."/>
            <person name="Naumann U."/>
            <person name="Petersen F."/>
            <person name="Wong J."/>
        </authorList>
    </citation>
    <scope>NUCLEOTIDE SEQUENCE</scope>
    <source>
        <strain evidence="1">GSM-AAB239-AS_SAM_17_03QT</strain>
        <tissue evidence="1">Leaf</tissue>
    </source>
</reference>
<comment type="caution">
    <text evidence="1">The sequence shown here is derived from an EMBL/GenBank/DDBJ whole genome shotgun (WGS) entry which is preliminary data.</text>
</comment>
<accession>A0AAX6GD14</accession>
<name>A0AAX6GD14_IRIPA</name>
<protein>
    <submittedName>
        <fullName evidence="1">Uncharacterized protein</fullName>
    </submittedName>
</protein>
<gene>
    <name evidence="1" type="ORF">M6B38_371135</name>
</gene>
<dbReference type="AlphaFoldDB" id="A0AAX6GD14"/>
<dbReference type="Proteomes" id="UP001140949">
    <property type="component" value="Unassembled WGS sequence"/>
</dbReference>
<proteinExistence type="predicted"/>